<proteinExistence type="predicted"/>
<dbReference type="HOGENOM" id="CLU_2185885_0_0_1"/>
<dbReference type="Proteomes" id="UP000054248">
    <property type="component" value="Unassembled WGS sequence"/>
</dbReference>
<reference evidence="2" key="2">
    <citation type="submission" date="2015-01" db="EMBL/GenBank/DDBJ databases">
        <title>Evolutionary Origins and Diversification of the Mycorrhizal Mutualists.</title>
        <authorList>
            <consortium name="DOE Joint Genome Institute"/>
            <consortium name="Mycorrhizal Genomics Consortium"/>
            <person name="Kohler A."/>
            <person name="Kuo A."/>
            <person name="Nagy L.G."/>
            <person name="Floudas D."/>
            <person name="Copeland A."/>
            <person name="Barry K.W."/>
            <person name="Cichocki N."/>
            <person name="Veneault-Fourrey C."/>
            <person name="LaButti K."/>
            <person name="Lindquist E.A."/>
            <person name="Lipzen A."/>
            <person name="Lundell T."/>
            <person name="Morin E."/>
            <person name="Murat C."/>
            <person name="Riley R."/>
            <person name="Ohm R."/>
            <person name="Sun H."/>
            <person name="Tunlid A."/>
            <person name="Henrissat B."/>
            <person name="Grigoriev I.V."/>
            <person name="Hibbett D.S."/>
            <person name="Martin F."/>
        </authorList>
    </citation>
    <scope>NUCLEOTIDE SEQUENCE [LARGE SCALE GENOMIC DNA]</scope>
    <source>
        <strain evidence="2">MUT 4182</strain>
    </source>
</reference>
<reference evidence="1 2" key="1">
    <citation type="submission" date="2014-04" db="EMBL/GenBank/DDBJ databases">
        <authorList>
            <consortium name="DOE Joint Genome Institute"/>
            <person name="Kuo A."/>
            <person name="Girlanda M."/>
            <person name="Perotto S."/>
            <person name="Kohler A."/>
            <person name="Nagy L.G."/>
            <person name="Floudas D."/>
            <person name="Copeland A."/>
            <person name="Barry K.W."/>
            <person name="Cichocki N."/>
            <person name="Veneault-Fourrey C."/>
            <person name="LaButti K."/>
            <person name="Lindquist E.A."/>
            <person name="Lipzen A."/>
            <person name="Lundell T."/>
            <person name="Morin E."/>
            <person name="Murat C."/>
            <person name="Sun H."/>
            <person name="Tunlid A."/>
            <person name="Henrissat B."/>
            <person name="Grigoriev I.V."/>
            <person name="Hibbett D.S."/>
            <person name="Martin F."/>
            <person name="Nordberg H.P."/>
            <person name="Cantor M.N."/>
            <person name="Hua S.X."/>
        </authorList>
    </citation>
    <scope>NUCLEOTIDE SEQUENCE [LARGE SCALE GENOMIC DNA]</scope>
    <source>
        <strain evidence="1 2">MUT 4182</strain>
    </source>
</reference>
<evidence type="ECO:0000313" key="2">
    <source>
        <dbReference type="Proteomes" id="UP000054248"/>
    </source>
</evidence>
<name>A0A0C3QTJ1_9AGAM</name>
<dbReference type="EMBL" id="KN822962">
    <property type="protein sequence ID" value="KIO31549.1"/>
    <property type="molecule type" value="Genomic_DNA"/>
</dbReference>
<dbReference type="AlphaFoldDB" id="A0A0C3QTJ1"/>
<protein>
    <submittedName>
        <fullName evidence="1">Uncharacterized protein</fullName>
    </submittedName>
</protein>
<keyword evidence="2" id="KW-1185">Reference proteome</keyword>
<sequence>MPWSTEVDHNFPKMNDPKYYGGARWFVNEALNIPGPASLVMFTASALDPKGSPTRIMQIAGGRLVAVETDIHLYGYNVKLLAPDIRLVQIPDLLPLLFRRSSSRSEAQR</sequence>
<accession>A0A0C3QTJ1</accession>
<evidence type="ECO:0000313" key="1">
    <source>
        <dbReference type="EMBL" id="KIO31549.1"/>
    </source>
</evidence>
<organism evidence="1 2">
    <name type="scientific">Tulasnella calospora MUT 4182</name>
    <dbReference type="NCBI Taxonomy" id="1051891"/>
    <lineage>
        <taxon>Eukaryota</taxon>
        <taxon>Fungi</taxon>
        <taxon>Dikarya</taxon>
        <taxon>Basidiomycota</taxon>
        <taxon>Agaricomycotina</taxon>
        <taxon>Agaricomycetes</taxon>
        <taxon>Cantharellales</taxon>
        <taxon>Tulasnellaceae</taxon>
        <taxon>Tulasnella</taxon>
    </lineage>
</organism>
<gene>
    <name evidence="1" type="ORF">M407DRAFT_19486</name>
</gene>